<protein>
    <submittedName>
        <fullName evidence="2">Uncharacterized protein</fullName>
    </submittedName>
</protein>
<reference evidence="2 3" key="1">
    <citation type="journal article" date="2022" name="Nat. Ecol. Evol.">
        <title>A masculinizing supergene underlies an exaggerated male reproductive morph in a spider.</title>
        <authorList>
            <person name="Hendrickx F."/>
            <person name="De Corte Z."/>
            <person name="Sonet G."/>
            <person name="Van Belleghem S.M."/>
            <person name="Kostlbacher S."/>
            <person name="Vangestel C."/>
        </authorList>
    </citation>
    <scope>NUCLEOTIDE SEQUENCE [LARGE SCALE GENOMIC DNA]</scope>
    <source>
        <strain evidence="2">W744_W776</strain>
    </source>
</reference>
<evidence type="ECO:0000256" key="1">
    <source>
        <dbReference type="SAM" id="MobiDB-lite"/>
    </source>
</evidence>
<keyword evidence="3" id="KW-1185">Reference proteome</keyword>
<comment type="caution">
    <text evidence="2">The sequence shown here is derived from an EMBL/GenBank/DDBJ whole genome shotgun (WGS) entry which is preliminary data.</text>
</comment>
<dbReference type="EMBL" id="JAFNEN010000242">
    <property type="protein sequence ID" value="KAG8188323.1"/>
    <property type="molecule type" value="Genomic_DNA"/>
</dbReference>
<dbReference type="Proteomes" id="UP000827092">
    <property type="component" value="Unassembled WGS sequence"/>
</dbReference>
<accession>A0AAV6UWX8</accession>
<proteinExistence type="predicted"/>
<sequence>MSFASSDNWGRGGQKTPFARPPLNYSDAVLGHWALLCSILTPLRLEWDGGAVSGEMNDNVVCLGGCDCLRDRAQMLG</sequence>
<name>A0AAV6UWX8_9ARAC</name>
<evidence type="ECO:0000313" key="3">
    <source>
        <dbReference type="Proteomes" id="UP000827092"/>
    </source>
</evidence>
<organism evidence="2 3">
    <name type="scientific">Oedothorax gibbosus</name>
    <dbReference type="NCBI Taxonomy" id="931172"/>
    <lineage>
        <taxon>Eukaryota</taxon>
        <taxon>Metazoa</taxon>
        <taxon>Ecdysozoa</taxon>
        <taxon>Arthropoda</taxon>
        <taxon>Chelicerata</taxon>
        <taxon>Arachnida</taxon>
        <taxon>Araneae</taxon>
        <taxon>Araneomorphae</taxon>
        <taxon>Entelegynae</taxon>
        <taxon>Araneoidea</taxon>
        <taxon>Linyphiidae</taxon>
        <taxon>Erigoninae</taxon>
        <taxon>Oedothorax</taxon>
    </lineage>
</organism>
<feature type="region of interest" description="Disordered" evidence="1">
    <location>
        <begin position="1"/>
        <end position="20"/>
    </location>
</feature>
<gene>
    <name evidence="2" type="ORF">JTE90_008963</name>
</gene>
<dbReference type="AlphaFoldDB" id="A0AAV6UWX8"/>
<evidence type="ECO:0000313" key="2">
    <source>
        <dbReference type="EMBL" id="KAG8188323.1"/>
    </source>
</evidence>